<evidence type="ECO:0000313" key="4">
    <source>
        <dbReference type="Proteomes" id="UP000807785"/>
    </source>
</evidence>
<dbReference type="EMBL" id="JADJEV010000003">
    <property type="protein sequence ID" value="MBK6973202.1"/>
    <property type="molecule type" value="Genomic_DNA"/>
</dbReference>
<gene>
    <name evidence="3" type="ORF">IPH26_09720</name>
</gene>
<evidence type="ECO:0000256" key="1">
    <source>
        <dbReference type="SAM" id="SignalP"/>
    </source>
</evidence>
<protein>
    <submittedName>
        <fullName evidence="3">Lytic transglycosylase domain-containing protein</fullName>
    </submittedName>
</protein>
<name>A0A9D7E8T6_9PROT</name>
<dbReference type="InterPro" id="IPR023346">
    <property type="entry name" value="Lysozyme-like_dom_sf"/>
</dbReference>
<keyword evidence="1" id="KW-0732">Signal</keyword>
<proteinExistence type="predicted"/>
<comment type="caution">
    <text evidence="3">The sequence shown here is derived from an EMBL/GenBank/DDBJ whole genome shotgun (WGS) entry which is preliminary data.</text>
</comment>
<feature type="domain" description="Transglycosylase SLT" evidence="2">
    <location>
        <begin position="21"/>
        <end position="124"/>
    </location>
</feature>
<dbReference type="CDD" id="cd13400">
    <property type="entry name" value="LT_IagB-like"/>
    <property type="match status" value="1"/>
</dbReference>
<dbReference type="Pfam" id="PF01464">
    <property type="entry name" value="SLT"/>
    <property type="match status" value="1"/>
</dbReference>
<feature type="chain" id="PRO_5039040347" evidence="1">
    <location>
        <begin position="21"/>
        <end position="176"/>
    </location>
</feature>
<dbReference type="Gene3D" id="1.10.530.10">
    <property type="match status" value="1"/>
</dbReference>
<evidence type="ECO:0000259" key="2">
    <source>
        <dbReference type="Pfam" id="PF01464"/>
    </source>
</evidence>
<dbReference type="Proteomes" id="UP000807785">
    <property type="component" value="Unassembled WGS sequence"/>
</dbReference>
<dbReference type="InterPro" id="IPR008258">
    <property type="entry name" value="Transglycosylase_SLT_dom_1"/>
</dbReference>
<organism evidence="3 4">
    <name type="scientific">Candidatus Methylophosphatis roskildensis</name>
    <dbReference type="NCBI Taxonomy" id="2899263"/>
    <lineage>
        <taxon>Bacteria</taxon>
        <taxon>Pseudomonadati</taxon>
        <taxon>Pseudomonadota</taxon>
        <taxon>Betaproteobacteria</taxon>
        <taxon>Nitrosomonadales</taxon>
        <taxon>Sterolibacteriaceae</taxon>
        <taxon>Candidatus Methylophosphatis</taxon>
    </lineage>
</organism>
<sequence>MSAFALVASLSGLVPNAAQACWEQAGNQYRIAPQLLYAIAQAESSLNPRAVGRNPGGSHDIGLMQVNSGHLPTLAKFGIRERDLFDPCTNIRVGAWILAQSFAKHGASWEGVGAYNAGCSALRGAACREARSRYAWRVYNKLTGHAKATGRGRHAGRAGAPVAPQHPIIIAARVAP</sequence>
<dbReference type="SUPFAM" id="SSF53955">
    <property type="entry name" value="Lysozyme-like"/>
    <property type="match status" value="1"/>
</dbReference>
<feature type="signal peptide" evidence="1">
    <location>
        <begin position="1"/>
        <end position="20"/>
    </location>
</feature>
<dbReference type="AlphaFoldDB" id="A0A9D7E8T6"/>
<evidence type="ECO:0000313" key="3">
    <source>
        <dbReference type="EMBL" id="MBK6973202.1"/>
    </source>
</evidence>
<reference evidence="4" key="1">
    <citation type="journal article" date="2021" name="Nat. Commun.">
        <title>Connecting structure to function with the recovery of over 1000 high-quality metagenome-assembled genomes from activated sludge using long-read sequencing.</title>
        <authorList>
            <person name="Singleton C.M."/>
            <person name="Petriglieri F."/>
            <person name="Kristensen J.M."/>
            <person name="Kirkegaard R.H."/>
            <person name="Michaelsen T.Y."/>
            <person name="Andersen M.H."/>
            <person name="Kondrotaite Z."/>
            <person name="Karst S.M."/>
            <person name="Dueholm M.S."/>
            <person name="Nielsen P.H."/>
            <person name="Albertsen M."/>
        </authorList>
    </citation>
    <scope>NUCLEOTIDE SEQUENCE [LARGE SCALE GENOMIC DNA]</scope>
</reference>
<accession>A0A9D7E8T6</accession>